<reference evidence="3 4" key="1">
    <citation type="submission" date="2020-10" db="EMBL/GenBank/DDBJ databases">
        <title>Connecting structure to function with the recovery of over 1000 high-quality activated sludge metagenome-assembled genomes encoding full-length rRNA genes using long-read sequencing.</title>
        <authorList>
            <person name="Singleton C.M."/>
            <person name="Petriglieri F."/>
            <person name="Kristensen J.M."/>
            <person name="Kirkegaard R.H."/>
            <person name="Michaelsen T.Y."/>
            <person name="Andersen M.H."/>
            <person name="Karst S.M."/>
            <person name="Dueholm M.S."/>
            <person name="Nielsen P.H."/>
            <person name="Albertsen M."/>
        </authorList>
    </citation>
    <scope>NUCLEOTIDE SEQUENCE [LARGE SCALE GENOMIC DNA]</scope>
    <source>
        <strain evidence="1">AalE_18-Q3-R2-46_BAT3C.188</strain>
        <strain evidence="2">Ega_18-Q3-R5-49_MAXAC.001</strain>
    </source>
</reference>
<dbReference type="EMBL" id="JADIXZ010000004">
    <property type="protein sequence ID" value="MBK6301153.1"/>
    <property type="molecule type" value="Genomic_DNA"/>
</dbReference>
<name>A0A934X6E4_9MICO</name>
<dbReference type="Proteomes" id="UP000718281">
    <property type="component" value="Unassembled WGS sequence"/>
</dbReference>
<evidence type="ECO:0000313" key="3">
    <source>
        <dbReference type="Proteomes" id="UP000718281"/>
    </source>
</evidence>
<comment type="caution">
    <text evidence="1">The sequence shown here is derived from an EMBL/GenBank/DDBJ whole genome shotgun (WGS) entry which is preliminary data.</text>
</comment>
<proteinExistence type="predicted"/>
<accession>A0A934X6E4</accession>
<sequence>MDYIVAMDCDDPAVAETTGWRRVIGPADGTVSAVRNWNAAAAVSSADLLVVLADDLFPEQGWDTCLWQVIGGWDPRSIAYAVKITDSPSPSDTLLRHPVVSRRFYDSFGLFAPQMRGVYCDDEITRRAYWQALILDGRSMAFEHAHPTLTGGFETDSQRMINRASEYEYGARAYEDLWPKWRRRVRIRIVPAYNWLVGRERLARLVALTRATADVGLWGVKAATWHVRRIVGSFPAKAPEPPASERSS</sequence>
<protein>
    <submittedName>
        <fullName evidence="1">Uncharacterized protein</fullName>
    </submittedName>
</protein>
<evidence type="ECO:0000313" key="4">
    <source>
        <dbReference type="Proteomes" id="UP000726105"/>
    </source>
</evidence>
<evidence type="ECO:0000313" key="1">
    <source>
        <dbReference type="EMBL" id="MBK6301153.1"/>
    </source>
</evidence>
<evidence type="ECO:0000313" key="2">
    <source>
        <dbReference type="EMBL" id="MBK7271882.1"/>
    </source>
</evidence>
<dbReference type="Proteomes" id="UP000726105">
    <property type="component" value="Unassembled WGS sequence"/>
</dbReference>
<gene>
    <name evidence="1" type="ORF">IPF40_08905</name>
    <name evidence="2" type="ORF">IPI13_01485</name>
</gene>
<dbReference type="AlphaFoldDB" id="A0A934X6E4"/>
<organism evidence="1 3">
    <name type="scientific">Candidatus Phosphoribacter hodrii</name>
    <dbReference type="NCBI Taxonomy" id="2953743"/>
    <lineage>
        <taxon>Bacteria</taxon>
        <taxon>Bacillati</taxon>
        <taxon>Actinomycetota</taxon>
        <taxon>Actinomycetes</taxon>
        <taxon>Micrococcales</taxon>
        <taxon>Dermatophilaceae</taxon>
        <taxon>Candidatus Phosphoribacter</taxon>
    </lineage>
</organism>
<dbReference type="EMBL" id="JADJIB010000001">
    <property type="protein sequence ID" value="MBK7271882.1"/>
    <property type="molecule type" value="Genomic_DNA"/>
</dbReference>